<dbReference type="Gene3D" id="1.10.1330.10">
    <property type="entry name" value="Dockerin domain"/>
    <property type="match status" value="1"/>
</dbReference>
<feature type="domain" description="Dockerin" evidence="2">
    <location>
        <begin position="30"/>
        <end position="97"/>
    </location>
</feature>
<dbReference type="OrthoDB" id="9768786at2"/>
<evidence type="ECO:0000313" key="3">
    <source>
        <dbReference type="EMBL" id="KNY28290.1"/>
    </source>
</evidence>
<dbReference type="STRING" id="398512.Bccel_3564"/>
<dbReference type="GO" id="GO:0004553">
    <property type="term" value="F:hydrolase activity, hydrolyzing O-glycosyl compounds"/>
    <property type="evidence" value="ECO:0007669"/>
    <property type="project" value="InterPro"/>
</dbReference>
<evidence type="ECO:0000313" key="4">
    <source>
        <dbReference type="Proteomes" id="UP000036923"/>
    </source>
</evidence>
<evidence type="ECO:0000256" key="1">
    <source>
        <dbReference type="SAM" id="MobiDB-lite"/>
    </source>
</evidence>
<evidence type="ECO:0000259" key="2">
    <source>
        <dbReference type="PROSITE" id="PS51766"/>
    </source>
</evidence>
<organism evidence="3 4">
    <name type="scientific">Pseudobacteroides cellulosolvens ATCC 35603 = DSM 2933</name>
    <dbReference type="NCBI Taxonomy" id="398512"/>
    <lineage>
        <taxon>Bacteria</taxon>
        <taxon>Bacillati</taxon>
        <taxon>Bacillota</taxon>
        <taxon>Clostridia</taxon>
        <taxon>Eubacteriales</taxon>
        <taxon>Oscillospiraceae</taxon>
        <taxon>Pseudobacteroides</taxon>
    </lineage>
</organism>
<dbReference type="InterPro" id="IPR036439">
    <property type="entry name" value="Dockerin_dom_sf"/>
</dbReference>
<protein>
    <recommendedName>
        <fullName evidence="2">Dockerin domain-containing protein</fullName>
    </recommendedName>
</protein>
<dbReference type="PROSITE" id="PS51766">
    <property type="entry name" value="DOCKERIN"/>
    <property type="match status" value="1"/>
</dbReference>
<keyword evidence="4" id="KW-1185">Reference proteome</keyword>
<dbReference type="EMBL" id="LGTC01000001">
    <property type="protein sequence ID" value="KNY28290.1"/>
    <property type="molecule type" value="Genomic_DNA"/>
</dbReference>
<dbReference type="Pfam" id="PF00404">
    <property type="entry name" value="Dockerin_1"/>
    <property type="match status" value="1"/>
</dbReference>
<sequence length="127" mass="14228" precursor="true">MKLERLIILLILSTIAFSLGSLSILKVKASEAVYGDFDKDNDFDSDDYALLRQFLLGMIAFELAPVTADVDGNSRLDSDDYAYMKQHLLGMINKFPVETREEVKSTLEPTPKPSGKIKGDLNKDGYY</sequence>
<gene>
    <name evidence="3" type="ORF">Bccel_3564</name>
</gene>
<dbReference type="GO" id="GO:0000272">
    <property type="term" value="P:polysaccharide catabolic process"/>
    <property type="evidence" value="ECO:0007669"/>
    <property type="project" value="InterPro"/>
</dbReference>
<reference evidence="4" key="1">
    <citation type="submission" date="2015-07" db="EMBL/GenBank/DDBJ databases">
        <title>Near-Complete Genome Sequence of the Cellulolytic Bacterium Bacteroides (Pseudobacteroides) cellulosolvens ATCC 35603.</title>
        <authorList>
            <person name="Dassa B."/>
            <person name="Utturkar S.M."/>
            <person name="Klingeman D.M."/>
            <person name="Hurt R.A."/>
            <person name="Keller M."/>
            <person name="Xu J."/>
            <person name="Reddy Y.H.K."/>
            <person name="Borovok I."/>
            <person name="Grinberg I.R."/>
            <person name="Lamed R."/>
            <person name="Zhivin O."/>
            <person name="Bayer E.A."/>
            <person name="Brown S.D."/>
        </authorList>
    </citation>
    <scope>NUCLEOTIDE SEQUENCE [LARGE SCALE GENOMIC DNA]</scope>
    <source>
        <strain evidence="4">DSM 2933</strain>
    </source>
</reference>
<accession>A0A0L6JRI2</accession>
<dbReference type="AlphaFoldDB" id="A0A0L6JRI2"/>
<proteinExistence type="predicted"/>
<name>A0A0L6JRI2_9FIRM</name>
<dbReference type="InterPro" id="IPR002105">
    <property type="entry name" value="Dockerin_1_rpt"/>
</dbReference>
<comment type="caution">
    <text evidence="3">The sequence shown here is derived from an EMBL/GenBank/DDBJ whole genome shotgun (WGS) entry which is preliminary data.</text>
</comment>
<dbReference type="CDD" id="cd14256">
    <property type="entry name" value="Dockerin_I"/>
    <property type="match status" value="1"/>
</dbReference>
<dbReference type="SUPFAM" id="SSF63446">
    <property type="entry name" value="Type I dockerin domain"/>
    <property type="match status" value="1"/>
</dbReference>
<dbReference type="InterPro" id="IPR016134">
    <property type="entry name" value="Dockerin_dom"/>
</dbReference>
<feature type="compositionally biased region" description="Basic and acidic residues" evidence="1">
    <location>
        <begin position="117"/>
        <end position="127"/>
    </location>
</feature>
<dbReference type="RefSeq" id="WP_036938446.1">
    <property type="nucleotide sequence ID" value="NZ_JQKC01000007.1"/>
</dbReference>
<feature type="region of interest" description="Disordered" evidence="1">
    <location>
        <begin position="102"/>
        <end position="127"/>
    </location>
</feature>
<dbReference type="Proteomes" id="UP000036923">
    <property type="component" value="Unassembled WGS sequence"/>
</dbReference>